<comment type="caution">
    <text evidence="1">The sequence shown here is derived from an EMBL/GenBank/DDBJ whole genome shotgun (WGS) entry which is preliminary data.</text>
</comment>
<organism evidence="1 2">
    <name type="scientific">Phaseolus angularis</name>
    <name type="common">Azuki bean</name>
    <name type="synonym">Vigna angularis</name>
    <dbReference type="NCBI Taxonomy" id="3914"/>
    <lineage>
        <taxon>Eukaryota</taxon>
        <taxon>Viridiplantae</taxon>
        <taxon>Streptophyta</taxon>
        <taxon>Embryophyta</taxon>
        <taxon>Tracheophyta</taxon>
        <taxon>Spermatophyta</taxon>
        <taxon>Magnoliopsida</taxon>
        <taxon>eudicotyledons</taxon>
        <taxon>Gunneridae</taxon>
        <taxon>Pentapetalae</taxon>
        <taxon>rosids</taxon>
        <taxon>fabids</taxon>
        <taxon>Fabales</taxon>
        <taxon>Fabaceae</taxon>
        <taxon>Papilionoideae</taxon>
        <taxon>50 kb inversion clade</taxon>
        <taxon>NPAAA clade</taxon>
        <taxon>indigoferoid/millettioid clade</taxon>
        <taxon>Phaseoleae</taxon>
        <taxon>Vigna</taxon>
    </lineage>
</organism>
<dbReference type="Proteomes" id="UP000743370">
    <property type="component" value="Unassembled WGS sequence"/>
</dbReference>
<dbReference type="EMBL" id="JABFOF010000002">
    <property type="protein sequence ID" value="KAG2406795.1"/>
    <property type="molecule type" value="Genomic_DNA"/>
</dbReference>
<proteinExistence type="predicted"/>
<sequence>MSIEAMAMAGMDYKKCAFSLEECDSLYLHQSLHLLAEPDEFLNLTAEAVKAKIQKWAKAVASSMAMAGLDYKECGISLEKWNPLFPQQPPLYLVAVHEELVNLDAEGMKAKIRKWAKAVASTSNQQSVTNDQCKLLVFS</sequence>
<name>A0A8T0L9U9_PHAAN</name>
<evidence type="ECO:0000313" key="1">
    <source>
        <dbReference type="EMBL" id="KAG2406795.1"/>
    </source>
</evidence>
<accession>A0A8T0L9U9</accession>
<gene>
    <name evidence="1" type="ORF">HKW66_Vig0060520</name>
</gene>
<reference evidence="1 2" key="1">
    <citation type="submission" date="2020-05" db="EMBL/GenBank/DDBJ databases">
        <title>Vigna angularis (adzuki bean) Var. LongXiaoDou No. 4 denovo assembly.</title>
        <authorList>
            <person name="Xiang H."/>
        </authorList>
    </citation>
    <scope>NUCLEOTIDE SEQUENCE [LARGE SCALE GENOMIC DNA]</scope>
    <source>
        <tissue evidence="1">Leaf</tissue>
    </source>
</reference>
<evidence type="ECO:0000313" key="2">
    <source>
        <dbReference type="Proteomes" id="UP000743370"/>
    </source>
</evidence>
<dbReference type="AlphaFoldDB" id="A0A8T0L9U9"/>
<protein>
    <submittedName>
        <fullName evidence="1">Uncharacterized protein</fullName>
    </submittedName>
</protein>